<dbReference type="AlphaFoldDB" id="A0AAD9FWJ5"/>
<reference evidence="2" key="1">
    <citation type="submission" date="2023-02" db="EMBL/GenBank/DDBJ databases">
        <title>Identification and recombinant expression of a fungal hydrolase from Papiliotrema laurentii that hydrolyzes apple cutin and clears colloidal polyester polyurethane.</title>
        <authorList>
            <consortium name="DOE Joint Genome Institute"/>
            <person name="Roman V.A."/>
            <person name="Bojanowski C."/>
            <person name="Crable B.R."/>
            <person name="Wagner D.N."/>
            <person name="Hung C.S."/>
            <person name="Nadeau L.J."/>
            <person name="Schratz L."/>
            <person name="Haridas S."/>
            <person name="Pangilinan J."/>
            <person name="Lipzen A."/>
            <person name="Na H."/>
            <person name="Yan M."/>
            <person name="Ng V."/>
            <person name="Grigoriev I.V."/>
            <person name="Spatafora J.W."/>
            <person name="Barlow D."/>
            <person name="Biffinger J."/>
            <person name="Kelley-Loughnane N."/>
            <person name="Varaljay V.A."/>
            <person name="Crookes-Goodson W.J."/>
        </authorList>
    </citation>
    <scope>NUCLEOTIDE SEQUENCE</scope>
    <source>
        <strain evidence="2">5307AH</strain>
    </source>
</reference>
<dbReference type="EMBL" id="JAODAN010000001">
    <property type="protein sequence ID" value="KAK1927601.1"/>
    <property type="molecule type" value="Genomic_DNA"/>
</dbReference>
<feature type="compositionally biased region" description="Pro residues" evidence="1">
    <location>
        <begin position="25"/>
        <end position="36"/>
    </location>
</feature>
<evidence type="ECO:0000313" key="2">
    <source>
        <dbReference type="EMBL" id="KAK1927601.1"/>
    </source>
</evidence>
<keyword evidence="3" id="KW-1185">Reference proteome</keyword>
<evidence type="ECO:0000313" key="3">
    <source>
        <dbReference type="Proteomes" id="UP001182556"/>
    </source>
</evidence>
<protein>
    <submittedName>
        <fullName evidence="2">Uncharacterized protein</fullName>
    </submittedName>
</protein>
<proteinExistence type="predicted"/>
<sequence>MRPPYPLSRPTLQTPLTLFGFSTPPGGPSAPVPLSPSPLRHPITISLEELTSPGSAFDCDLHPQQPLHRPLAPQYSTPTPHRSFSEHRKRTRESPEPTSTPTQSRRIRRRLAPLPTPSPATSTEYASLPPRTGLNSPAPLRYPMPFPFSFTPLGHIPQPPSGLGSPIDMSALLYSMQPNYLSARVELVFDNDALVDMIGGPNTGTSYSLPGHVVITMQALPSSHEGRVREVQSLIVRMEGRSEFFQDHLRYTPMRLHASELVLATPEKPLLVPAQDPSRLHSSSIRLAIPFDLRLPGWLPSSHLSVMTNTAYGAIADIRIGWLDVLSSATACRRTLFENPSLNPAASVRSDSKFTQFKIRRHRFPVGMDGRPRHLSARNFCLKPSTSSPSPVECIVTVPEWIDVNGGEKSLRLSLRLRARPLIASMLGIEMDEDPDMETAASRASWAGTEAGSFDADDSLVSEFAATEESVRHRVGREKKATRAPPLRIIELGMEVEEIERFCSSPATAFVANFPIPEEQPSRCSSEHALISPRSLYADGGFLGPPRNDEKFRTSRSRQCLLADDGNQRNFTFDDGGLPLADKWRRVNVVLPMPPHDKHSEVRRGGRPQPETENPFLRINHNLKIRIICRTNDPEPTDTVVILTTPIRFGTCPSTIPGAVSKTSLPAYLQLFHENGDLRECDPLPLYSMPTSEMAPSSSYSPPIPDYESLYPDTPSASSSRASSPTPSSVSASTRASSVPMQEATGSSEGMDIDESAQTPWPQTTINTTKHQIQRSSSFVS</sequence>
<name>A0AAD9FWJ5_PAPLA</name>
<feature type="compositionally biased region" description="Polar residues" evidence="1">
    <location>
        <begin position="756"/>
        <end position="781"/>
    </location>
</feature>
<feature type="region of interest" description="Disordered" evidence="1">
    <location>
        <begin position="689"/>
        <end position="781"/>
    </location>
</feature>
<organism evidence="2 3">
    <name type="scientific">Papiliotrema laurentii</name>
    <name type="common">Cryptococcus laurentii</name>
    <dbReference type="NCBI Taxonomy" id="5418"/>
    <lineage>
        <taxon>Eukaryota</taxon>
        <taxon>Fungi</taxon>
        <taxon>Dikarya</taxon>
        <taxon>Basidiomycota</taxon>
        <taxon>Agaricomycotina</taxon>
        <taxon>Tremellomycetes</taxon>
        <taxon>Tremellales</taxon>
        <taxon>Rhynchogastremaceae</taxon>
        <taxon>Papiliotrema</taxon>
    </lineage>
</organism>
<feature type="region of interest" description="Disordered" evidence="1">
    <location>
        <begin position="1"/>
        <end position="37"/>
    </location>
</feature>
<accession>A0AAD9FWJ5</accession>
<comment type="caution">
    <text evidence="2">The sequence shown here is derived from an EMBL/GenBank/DDBJ whole genome shotgun (WGS) entry which is preliminary data.</text>
</comment>
<gene>
    <name evidence="2" type="ORF">DB88DRAFT_515840</name>
</gene>
<evidence type="ECO:0000256" key="1">
    <source>
        <dbReference type="SAM" id="MobiDB-lite"/>
    </source>
</evidence>
<feature type="region of interest" description="Disordered" evidence="1">
    <location>
        <begin position="595"/>
        <end position="614"/>
    </location>
</feature>
<feature type="compositionally biased region" description="Low complexity" evidence="1">
    <location>
        <begin position="715"/>
        <end position="740"/>
    </location>
</feature>
<dbReference type="Proteomes" id="UP001182556">
    <property type="component" value="Unassembled WGS sequence"/>
</dbReference>
<feature type="region of interest" description="Disordered" evidence="1">
    <location>
        <begin position="54"/>
        <end position="138"/>
    </location>
</feature>
<feature type="compositionally biased region" description="Basic and acidic residues" evidence="1">
    <location>
        <begin position="595"/>
        <end position="604"/>
    </location>
</feature>